<proteinExistence type="predicted"/>
<gene>
    <name evidence="1" type="ORF">LTS18_005859</name>
</gene>
<evidence type="ECO:0000313" key="1">
    <source>
        <dbReference type="EMBL" id="KAK3061591.1"/>
    </source>
</evidence>
<sequence length="51" mass="5796">MALKRRMRDSCFGMGKLGDEPAGSAWEKETVGLEGVVERMMEHEDRLKIVD</sequence>
<comment type="caution">
    <text evidence="1">The sequence shown here is derived from an EMBL/GenBank/DDBJ whole genome shotgun (WGS) entry which is preliminary data.</text>
</comment>
<protein>
    <submittedName>
        <fullName evidence="1">Uncharacterized protein</fullName>
    </submittedName>
</protein>
<keyword evidence="2" id="KW-1185">Reference proteome</keyword>
<evidence type="ECO:0000313" key="2">
    <source>
        <dbReference type="Proteomes" id="UP001186974"/>
    </source>
</evidence>
<reference evidence="1" key="1">
    <citation type="submission" date="2024-09" db="EMBL/GenBank/DDBJ databases">
        <title>Black Yeasts Isolated from many extreme environments.</title>
        <authorList>
            <person name="Coleine C."/>
            <person name="Stajich J.E."/>
            <person name="Selbmann L."/>
        </authorList>
    </citation>
    <scope>NUCLEOTIDE SEQUENCE</scope>
    <source>
        <strain evidence="1">CCFEE 5737</strain>
    </source>
</reference>
<dbReference type="EMBL" id="JAWDJW010007742">
    <property type="protein sequence ID" value="KAK3061591.1"/>
    <property type="molecule type" value="Genomic_DNA"/>
</dbReference>
<organism evidence="1 2">
    <name type="scientific">Coniosporium uncinatum</name>
    <dbReference type="NCBI Taxonomy" id="93489"/>
    <lineage>
        <taxon>Eukaryota</taxon>
        <taxon>Fungi</taxon>
        <taxon>Dikarya</taxon>
        <taxon>Ascomycota</taxon>
        <taxon>Pezizomycotina</taxon>
        <taxon>Dothideomycetes</taxon>
        <taxon>Dothideomycetes incertae sedis</taxon>
        <taxon>Coniosporium</taxon>
    </lineage>
</organism>
<dbReference type="Proteomes" id="UP001186974">
    <property type="component" value="Unassembled WGS sequence"/>
</dbReference>
<accession>A0ACC3D4G9</accession>
<name>A0ACC3D4G9_9PEZI</name>